<reference evidence="1 2" key="1">
    <citation type="submission" date="2024-02" db="EMBL/GenBank/DDBJ databases">
        <authorList>
            <person name="Chen Y."/>
            <person name="Shah S."/>
            <person name="Dougan E. K."/>
            <person name="Thang M."/>
            <person name="Chan C."/>
        </authorList>
    </citation>
    <scope>NUCLEOTIDE SEQUENCE [LARGE SCALE GENOMIC DNA]</scope>
</reference>
<keyword evidence="2" id="KW-1185">Reference proteome</keyword>
<proteinExistence type="predicted"/>
<dbReference type="Proteomes" id="UP001642484">
    <property type="component" value="Unassembled WGS sequence"/>
</dbReference>
<dbReference type="PANTHER" id="PTHR36960">
    <property type="entry name" value="SI:DKEY-32E6.3"/>
    <property type="match status" value="1"/>
</dbReference>
<protein>
    <submittedName>
        <fullName evidence="1">Uncharacterized protein</fullName>
    </submittedName>
</protein>
<sequence length="479" mass="54060">MGHILSVDICLCWSPRNGHTTMASSIPVTKQRGTPGHWSPKPPHLVLHFDVNKTIVMVDTIQRIPTSDVLNGILAECAWGRAKPNGHGPVEKGWELVEKHPSSVRPDQSEDLVSYLEYLEQCLPGKAKDMKKKREQVWKKFTEPGEPGESLRPYYESMEMQLLAEGRMVGTGMVIAAFFELVAELIKNGRSFSIVFRTFGSDLPAVQAEFNAFCAGQHPRYPDMRLDGSAQGKPDLRLVAENTGSWYRAADDLSIVWGTTTLEEDLHAAGGVFDDFLKLPANQSLKFSRGWDAVLQDLHIKTSQPSVLALRDYFPYWQKGGQHGPYGKLLPVNPTDHRCHAVFFDDNVTLDTEDTKIVDVRDTTGKALWPVYAQRYYISRAEPLLAVSDDQYYIRRVEEKEQNFERKRLARRRLKAATLTVSKMLRVEAEAGKLDLHKTQATTYDSWKQTRASISSIHFSSSTAVAEEDEHNPKTSRVD</sequence>
<accession>A0ABP0HEW5</accession>
<organism evidence="1 2">
    <name type="scientific">Durusdinium trenchii</name>
    <dbReference type="NCBI Taxonomy" id="1381693"/>
    <lineage>
        <taxon>Eukaryota</taxon>
        <taxon>Sar</taxon>
        <taxon>Alveolata</taxon>
        <taxon>Dinophyceae</taxon>
        <taxon>Suessiales</taxon>
        <taxon>Symbiodiniaceae</taxon>
        <taxon>Durusdinium</taxon>
    </lineage>
</organism>
<dbReference type="EMBL" id="CAXAMN010000448">
    <property type="protein sequence ID" value="CAK8988766.1"/>
    <property type="molecule type" value="Genomic_DNA"/>
</dbReference>
<dbReference type="PANTHER" id="PTHR36960:SF1">
    <property type="entry name" value="SI:DKEY-32E6.3"/>
    <property type="match status" value="1"/>
</dbReference>
<evidence type="ECO:0000313" key="1">
    <source>
        <dbReference type="EMBL" id="CAK8988766.1"/>
    </source>
</evidence>
<comment type="caution">
    <text evidence="1">The sequence shown here is derived from an EMBL/GenBank/DDBJ whole genome shotgun (WGS) entry which is preliminary data.</text>
</comment>
<evidence type="ECO:0000313" key="2">
    <source>
        <dbReference type="Proteomes" id="UP001642484"/>
    </source>
</evidence>
<name>A0ABP0HEW5_9DINO</name>
<gene>
    <name evidence="1" type="ORF">CCMP2556_LOCUS1394</name>
</gene>